<proteinExistence type="predicted"/>
<keyword evidence="3" id="KW-1185">Reference proteome</keyword>
<feature type="transmembrane region" description="Helical" evidence="1">
    <location>
        <begin position="23"/>
        <end position="42"/>
    </location>
</feature>
<protein>
    <submittedName>
        <fullName evidence="2">Uncharacterized protein</fullName>
    </submittedName>
</protein>
<gene>
    <name evidence="2" type="ORF">VCX44_24365</name>
</gene>
<evidence type="ECO:0000256" key="1">
    <source>
        <dbReference type="SAM" id="Phobius"/>
    </source>
</evidence>
<reference evidence="2 3" key="1">
    <citation type="submission" date="2023-12" db="EMBL/GenBank/DDBJ databases">
        <title>Characterization of antibiotic resistance in Aeromonas spp. in hospital effluent.</title>
        <authorList>
            <person name="Negoseki B.R.S."/>
            <person name="Krul D."/>
            <person name="Siqueira A.C."/>
            <person name="Almeida M."/>
            <person name="Mesa D."/>
            <person name="Conte D."/>
            <person name="Dalla-Costa L.M."/>
        </authorList>
    </citation>
    <scope>NUCLEOTIDE SEQUENCE [LARGE SCALE GENOMIC DNA]</scope>
    <source>
        <strain evidence="2 3">36v</strain>
    </source>
</reference>
<sequence length="82" mass="8875">MNDDHLDVELGVKKEGLSLKDKGAGLLVLISLSIIGIIVLSLKMADSGDDSHLMWPIMTLAFITYNLIALTAAVLGFTFRDD</sequence>
<comment type="caution">
    <text evidence="2">The sequence shown here is derived from an EMBL/GenBank/DDBJ whole genome shotgun (WGS) entry which is preliminary data.</text>
</comment>
<dbReference type="RefSeq" id="WP_323581182.1">
    <property type="nucleotide sequence ID" value="NZ_JAYGOJ010000289.1"/>
</dbReference>
<keyword evidence="1" id="KW-0472">Membrane</keyword>
<keyword evidence="1" id="KW-0812">Transmembrane</keyword>
<organism evidence="2 3">
    <name type="scientific">Aeromonas caviae</name>
    <name type="common">Aeromonas punctata</name>
    <dbReference type="NCBI Taxonomy" id="648"/>
    <lineage>
        <taxon>Bacteria</taxon>
        <taxon>Pseudomonadati</taxon>
        <taxon>Pseudomonadota</taxon>
        <taxon>Gammaproteobacteria</taxon>
        <taxon>Aeromonadales</taxon>
        <taxon>Aeromonadaceae</taxon>
        <taxon>Aeromonas</taxon>
    </lineage>
</organism>
<feature type="transmembrane region" description="Helical" evidence="1">
    <location>
        <begin position="54"/>
        <end position="79"/>
    </location>
</feature>
<keyword evidence="1" id="KW-1133">Transmembrane helix</keyword>
<accession>A0ABU5WEC4</accession>
<dbReference type="EMBL" id="JAYGOJ010000289">
    <property type="protein sequence ID" value="MEA9438835.1"/>
    <property type="molecule type" value="Genomic_DNA"/>
</dbReference>
<evidence type="ECO:0000313" key="2">
    <source>
        <dbReference type="EMBL" id="MEA9438835.1"/>
    </source>
</evidence>
<evidence type="ECO:0000313" key="3">
    <source>
        <dbReference type="Proteomes" id="UP001304847"/>
    </source>
</evidence>
<dbReference type="Proteomes" id="UP001304847">
    <property type="component" value="Unassembled WGS sequence"/>
</dbReference>
<name>A0ABU5WEC4_AERCA</name>